<dbReference type="InterPro" id="IPR032675">
    <property type="entry name" value="LRR_dom_sf"/>
</dbReference>
<feature type="region of interest" description="Disordered" evidence="7">
    <location>
        <begin position="142"/>
        <end position="161"/>
    </location>
</feature>
<dbReference type="InterPro" id="IPR055414">
    <property type="entry name" value="LRR_R13L4/SHOC2-like"/>
</dbReference>
<dbReference type="PANTHER" id="PTHR23155:SF983">
    <property type="entry name" value="NB-ARC DOMAIN CONTAINING PROTEIN, EXPRESSED"/>
    <property type="match status" value="1"/>
</dbReference>
<proteinExistence type="inferred from homology"/>
<dbReference type="Gene3D" id="1.20.5.4130">
    <property type="match status" value="1"/>
</dbReference>
<feature type="region of interest" description="Disordered" evidence="7">
    <location>
        <begin position="544"/>
        <end position="567"/>
    </location>
</feature>
<dbReference type="SUPFAM" id="SSF52058">
    <property type="entry name" value="L domain-like"/>
    <property type="match status" value="1"/>
</dbReference>
<dbReference type="InterPro" id="IPR044974">
    <property type="entry name" value="Disease_R_plants"/>
</dbReference>
<evidence type="ECO:0000256" key="2">
    <source>
        <dbReference type="ARBA" id="ARBA00022614"/>
    </source>
</evidence>
<dbReference type="eggNOG" id="KOG4658">
    <property type="taxonomic scope" value="Eukaryota"/>
</dbReference>
<evidence type="ECO:0000256" key="7">
    <source>
        <dbReference type="SAM" id="MobiDB-lite"/>
    </source>
</evidence>
<dbReference type="Gene3D" id="3.40.50.300">
    <property type="entry name" value="P-loop containing nucleotide triphosphate hydrolases"/>
    <property type="match status" value="1"/>
</dbReference>
<dbReference type="Gene3D" id="3.80.10.10">
    <property type="entry name" value="Ribonuclease Inhibitor"/>
    <property type="match status" value="2"/>
</dbReference>
<dbReference type="PRINTS" id="PR00364">
    <property type="entry name" value="DISEASERSIST"/>
</dbReference>
<dbReference type="Pfam" id="PF00931">
    <property type="entry name" value="NB-ARC"/>
    <property type="match status" value="1"/>
</dbReference>
<dbReference type="AlphaFoldDB" id="A0A0E0MLC8"/>
<keyword evidence="12" id="KW-1185">Reference proteome</keyword>
<accession>A0A0E0MLC8</accession>
<feature type="domain" description="Disease resistance N-terminal" evidence="9">
    <location>
        <begin position="11"/>
        <end position="96"/>
    </location>
</feature>
<feature type="compositionally biased region" description="Polar residues" evidence="7">
    <location>
        <begin position="1000"/>
        <end position="1019"/>
    </location>
</feature>
<dbReference type="HOGENOM" id="CLU_000837_25_2_1"/>
<reference evidence="11" key="2">
    <citation type="submission" date="2018-05" db="EMBL/GenBank/DDBJ databases">
        <title>OpunRS2 (Oryza punctata Reference Sequence Version 2).</title>
        <authorList>
            <person name="Zhang J."/>
            <person name="Kudrna D."/>
            <person name="Lee S."/>
            <person name="Talag J."/>
            <person name="Welchert J."/>
            <person name="Wing R.A."/>
        </authorList>
    </citation>
    <scope>NUCLEOTIDE SEQUENCE [LARGE SCALE GENOMIC DNA]</scope>
</reference>
<evidence type="ECO:0000256" key="4">
    <source>
        <dbReference type="ARBA" id="ARBA00022741"/>
    </source>
</evidence>
<dbReference type="Pfam" id="PF18052">
    <property type="entry name" value="Rx_N"/>
    <property type="match status" value="1"/>
</dbReference>
<keyword evidence="5" id="KW-0611">Plant defense</keyword>
<name>A0A0E0MLC8_ORYPU</name>
<dbReference type="OMA" id="SCHGESK"/>
<evidence type="ECO:0000259" key="10">
    <source>
        <dbReference type="Pfam" id="PF23598"/>
    </source>
</evidence>
<dbReference type="EnsemblPlants" id="OPUNC12G07810.1">
    <property type="protein sequence ID" value="OPUNC12G07810.1"/>
    <property type="gene ID" value="OPUNC12G07810"/>
</dbReference>
<evidence type="ECO:0000256" key="6">
    <source>
        <dbReference type="ARBA" id="ARBA00023054"/>
    </source>
</evidence>
<evidence type="ECO:0008006" key="13">
    <source>
        <dbReference type="Google" id="ProtNLM"/>
    </source>
</evidence>
<feature type="compositionally biased region" description="Basic residues" evidence="7">
    <location>
        <begin position="550"/>
        <end position="563"/>
    </location>
</feature>
<evidence type="ECO:0000256" key="5">
    <source>
        <dbReference type="ARBA" id="ARBA00022821"/>
    </source>
</evidence>
<organism evidence="11">
    <name type="scientific">Oryza punctata</name>
    <name type="common">Red rice</name>
    <dbReference type="NCBI Taxonomy" id="4537"/>
    <lineage>
        <taxon>Eukaryota</taxon>
        <taxon>Viridiplantae</taxon>
        <taxon>Streptophyta</taxon>
        <taxon>Embryophyta</taxon>
        <taxon>Tracheophyta</taxon>
        <taxon>Spermatophyta</taxon>
        <taxon>Magnoliopsida</taxon>
        <taxon>Liliopsida</taxon>
        <taxon>Poales</taxon>
        <taxon>Poaceae</taxon>
        <taxon>BOP clade</taxon>
        <taxon>Oryzoideae</taxon>
        <taxon>Oryzeae</taxon>
        <taxon>Oryzinae</taxon>
        <taxon>Oryza</taxon>
    </lineage>
</organism>
<feature type="compositionally biased region" description="Polar residues" evidence="7">
    <location>
        <begin position="1048"/>
        <end position="1061"/>
    </location>
</feature>
<protein>
    <recommendedName>
        <fullName evidence="13">NB-ARC domain-containing protein</fullName>
    </recommendedName>
</protein>
<keyword evidence="3" id="KW-0677">Repeat</keyword>
<feature type="domain" description="Disease resistance R13L4/SHOC-2-like LRR" evidence="10">
    <location>
        <begin position="584"/>
        <end position="960"/>
    </location>
</feature>
<evidence type="ECO:0000259" key="9">
    <source>
        <dbReference type="Pfam" id="PF18052"/>
    </source>
</evidence>
<dbReference type="Pfam" id="PF23598">
    <property type="entry name" value="LRR_14"/>
    <property type="match status" value="1"/>
</dbReference>
<evidence type="ECO:0000313" key="11">
    <source>
        <dbReference type="EnsemblPlants" id="OPUNC12G07810.1"/>
    </source>
</evidence>
<dbReference type="PANTHER" id="PTHR23155">
    <property type="entry name" value="DISEASE RESISTANCE PROTEIN RP"/>
    <property type="match status" value="1"/>
</dbReference>
<dbReference type="InterPro" id="IPR027417">
    <property type="entry name" value="P-loop_NTPase"/>
</dbReference>
<feature type="domain" description="NB-ARC" evidence="8">
    <location>
        <begin position="171"/>
        <end position="315"/>
    </location>
</feature>
<dbReference type="Proteomes" id="UP000026962">
    <property type="component" value="Chromosome 12"/>
</dbReference>
<comment type="similarity">
    <text evidence="1">Belongs to the disease resistance NB-LRR family.</text>
</comment>
<dbReference type="SUPFAM" id="SSF52540">
    <property type="entry name" value="P-loop containing nucleoside triphosphate hydrolases"/>
    <property type="match status" value="1"/>
</dbReference>
<dbReference type="InterPro" id="IPR041118">
    <property type="entry name" value="Rx_N"/>
</dbReference>
<reference evidence="11" key="1">
    <citation type="submission" date="2015-04" db="UniProtKB">
        <authorList>
            <consortium name="EnsemblPlants"/>
        </authorList>
    </citation>
    <scope>IDENTIFICATION</scope>
</reference>
<dbReference type="STRING" id="4537.A0A0E0MLC8"/>
<evidence type="ECO:0000256" key="3">
    <source>
        <dbReference type="ARBA" id="ARBA00022737"/>
    </source>
</evidence>
<keyword evidence="4" id="KW-0547">Nucleotide-binding</keyword>
<sequence length="1160" mass="128346">MESTAAIAFTKSVVGKLLEVLDRKYKMLKDLSHESASMQNDLLLLAASMDDQLRQSPAEERPTALLRAYTELMRELTHDMEDAIERFLHRVTCEDGAPWPRRAAHWVRTLRTRLRFAAEIRQLKRRLVDAPARLSNIILSVGGGSSSSAPPPPARVEASRGHVEPNPVGMEEPIEHLVQLLDEPGGGPQQLRVIAIVGFRGSGKTTLARAVYGRSARQFRERAWVDASKWTDVGDLLADLVRGLCPGDDDVRESHEENLRNRLKNKGYLIVLDDINMEQWNAIESIFENNGRGSRVIVTTAVQSVANSCTAYKSGAYGTCLRRHGRVYKMPTLGEAHAKELALGGERPPELEHGSATLMAKCDGHPLALVCVANHLRCQDNPTGRHCADLCHRLGSLLLDERNAHKIAGRAVAADSFARLRRVLMDSYAALPDYAARTCLLYLAVFPNGRPLKRSVLVRRWLAEGYARGSDDVLGNITDMNVADGHFWSFVDQSIIVVHPDPAADDDAARDGDHHAARTRYRCRTHGIMHEFVLHKSMAENFISSSRAPPPRRSKSNRVRHLSIHGGGNTKTMTTLSTTDLSRVRSLTVFGDGGDAVSNIRKYKLLRVLDLEHCTTGLNDDHLAADICRLWNLRYLSLGSSVTTLPDKIRRLKLLQTIHLSYSKVTVLPLQVIGLPCLAHLIGKFKLLPDQHGKALLSSELEELAKKSNLETLAGFVADENQQSFPRLMRHMTKLNKIKIWCEFGEGGSSASVSTTDHLADAIKSYMAAPKVEETDARSLSIDMEQCSKQLIRSCHGESKLLHSLKPPCRSYLTSLKLHGDLFGLHGLISLLKNLYELCLSSTTLTKDLVSVVGTLPLLLRLKLIANHIEYFTIETDKFRSLQHLLLVVKRQSPILPKIELGALQKLVSLELLCKHLSGLSGIQIRHLERLKDIALDSRVSEETKQAWEAEARSHPNRPSVLLLNNRYSLDDQTDDEPARNAANPDELAPEPDAPGPVESENSTIPLGNLPSSTLNSSVAPKESSPDAVEEGLGRYSTGLVDAHGDAQPTTTEVPSTSSGNFTMSSYTHILETPVPTMSGAVHRDVKSPGARTREAWMRYTEGAQLAWALGRMGLKFKTLRRALSPIGRRRRCRHLTIVVIAVTAAVMCCHPRCRIRSPG</sequence>
<dbReference type="InterPro" id="IPR002182">
    <property type="entry name" value="NB-ARC"/>
</dbReference>
<keyword evidence="6" id="KW-0175">Coiled coil</keyword>
<dbReference type="Gramene" id="OPUNC12G07810.1">
    <property type="protein sequence ID" value="OPUNC12G07810.1"/>
    <property type="gene ID" value="OPUNC12G07810"/>
</dbReference>
<feature type="region of interest" description="Disordered" evidence="7">
    <location>
        <begin position="971"/>
        <end position="1061"/>
    </location>
</feature>
<evidence type="ECO:0000256" key="1">
    <source>
        <dbReference type="ARBA" id="ARBA00008894"/>
    </source>
</evidence>
<dbReference type="GO" id="GO:0043531">
    <property type="term" value="F:ADP binding"/>
    <property type="evidence" value="ECO:0007669"/>
    <property type="project" value="InterPro"/>
</dbReference>
<keyword evidence="2" id="KW-0433">Leucine-rich repeat</keyword>
<evidence type="ECO:0000313" key="12">
    <source>
        <dbReference type="Proteomes" id="UP000026962"/>
    </source>
</evidence>
<evidence type="ECO:0000259" key="8">
    <source>
        <dbReference type="Pfam" id="PF00931"/>
    </source>
</evidence>
<dbReference type="GO" id="GO:0098542">
    <property type="term" value="P:defense response to other organism"/>
    <property type="evidence" value="ECO:0007669"/>
    <property type="project" value="TreeGrafter"/>
</dbReference>